<dbReference type="EMBL" id="ACFU01000019">
    <property type="protein sequence ID" value="EEF13509.1"/>
    <property type="molecule type" value="Genomic_DNA"/>
</dbReference>
<reference evidence="1 2" key="1">
    <citation type="submission" date="2008-08" db="EMBL/GenBank/DDBJ databases">
        <authorList>
            <person name="Madupu R."/>
            <person name="Durkin A.S."/>
            <person name="Torralba M."/>
            <person name="Methe B."/>
            <person name="Sutton G.G."/>
            <person name="Strausberg R.L."/>
            <person name="Nelson K.E."/>
        </authorList>
    </citation>
    <scope>NUCLEOTIDE SEQUENCE [LARGE SCALE GENOMIC DNA]</scope>
    <source>
        <strain evidence="1 2">RM3267</strain>
    </source>
</reference>
<organism evidence="1 2">
    <name type="scientific">Campylobacter rectus RM3267</name>
    <dbReference type="NCBI Taxonomy" id="553218"/>
    <lineage>
        <taxon>Bacteria</taxon>
        <taxon>Pseudomonadati</taxon>
        <taxon>Campylobacterota</taxon>
        <taxon>Epsilonproteobacteria</taxon>
        <taxon>Campylobacterales</taxon>
        <taxon>Campylobacteraceae</taxon>
        <taxon>Campylobacter</taxon>
    </lineage>
</organism>
<dbReference type="AlphaFoldDB" id="B9D3A8"/>
<name>B9D3A8_CAMRE</name>
<keyword evidence="2" id="KW-1185">Reference proteome</keyword>
<gene>
    <name evidence="1" type="ORF">CAMRE0001_1983</name>
</gene>
<comment type="caution">
    <text evidence="1">The sequence shown here is derived from an EMBL/GenBank/DDBJ whole genome shotgun (WGS) entry which is preliminary data.</text>
</comment>
<sequence length="48" mass="5362">MNPKFAFAYVLGTIIKQLISAQISLFSASQNFIFAKIGLINLKKKCKL</sequence>
<evidence type="ECO:0000313" key="1">
    <source>
        <dbReference type="EMBL" id="EEF13509.1"/>
    </source>
</evidence>
<protein>
    <submittedName>
        <fullName evidence="1">Uncharacterized protein</fullName>
    </submittedName>
</protein>
<accession>B9D3A8</accession>
<evidence type="ECO:0000313" key="2">
    <source>
        <dbReference type="Proteomes" id="UP000003082"/>
    </source>
</evidence>
<dbReference type="Proteomes" id="UP000003082">
    <property type="component" value="Unassembled WGS sequence"/>
</dbReference>
<proteinExistence type="predicted"/>
<dbReference type="STRING" id="553218.CAMRE0001_1983"/>